<dbReference type="EMBL" id="UINC01211344">
    <property type="protein sequence ID" value="SVE35203.1"/>
    <property type="molecule type" value="Genomic_DNA"/>
</dbReference>
<evidence type="ECO:0000259" key="1">
    <source>
        <dbReference type="Pfam" id="PF02397"/>
    </source>
</evidence>
<protein>
    <recommendedName>
        <fullName evidence="1">Bacterial sugar transferase domain-containing protein</fullName>
    </recommendedName>
</protein>
<organism evidence="2">
    <name type="scientific">marine metagenome</name>
    <dbReference type="NCBI Taxonomy" id="408172"/>
    <lineage>
        <taxon>unclassified sequences</taxon>
        <taxon>metagenomes</taxon>
        <taxon>ecological metagenomes</taxon>
    </lineage>
</organism>
<dbReference type="AlphaFoldDB" id="A0A383CT42"/>
<name>A0A383CT42_9ZZZZ</name>
<gene>
    <name evidence="2" type="ORF">METZ01_LOCUS488057</name>
</gene>
<reference evidence="2" key="1">
    <citation type="submission" date="2018-05" db="EMBL/GenBank/DDBJ databases">
        <authorList>
            <person name="Lanie J.A."/>
            <person name="Ng W.-L."/>
            <person name="Kazmierczak K.M."/>
            <person name="Andrzejewski T.M."/>
            <person name="Davidsen T.M."/>
            <person name="Wayne K.J."/>
            <person name="Tettelin H."/>
            <person name="Glass J.I."/>
            <person name="Rusch D."/>
            <person name="Podicherti R."/>
            <person name="Tsui H.-C.T."/>
            <person name="Winkler M.E."/>
        </authorList>
    </citation>
    <scope>NUCLEOTIDE SEQUENCE</scope>
</reference>
<evidence type="ECO:0000313" key="2">
    <source>
        <dbReference type="EMBL" id="SVE35203.1"/>
    </source>
</evidence>
<dbReference type="PANTHER" id="PTHR30576">
    <property type="entry name" value="COLANIC BIOSYNTHESIS UDP-GLUCOSE LIPID CARRIER TRANSFERASE"/>
    <property type="match status" value="1"/>
</dbReference>
<dbReference type="PANTHER" id="PTHR30576:SF0">
    <property type="entry name" value="UNDECAPRENYL-PHOSPHATE N-ACETYLGALACTOSAMINYL 1-PHOSPHATE TRANSFERASE-RELATED"/>
    <property type="match status" value="1"/>
</dbReference>
<dbReference type="Pfam" id="PF02397">
    <property type="entry name" value="Bac_transf"/>
    <property type="match status" value="1"/>
</dbReference>
<accession>A0A383CT42</accession>
<feature type="non-terminal residue" evidence="2">
    <location>
        <position position="83"/>
    </location>
</feature>
<sequence>MIIFLQDGKPFIFKQIRIGMLGKKFIFYKFRSMPITTTEVVSTMKKDIKITLFGKLLRRTNMDELPQFYNVLKGEMSVIGPRP</sequence>
<dbReference type="InterPro" id="IPR003362">
    <property type="entry name" value="Bact_transf"/>
</dbReference>
<dbReference type="GO" id="GO:0016780">
    <property type="term" value="F:phosphotransferase activity, for other substituted phosphate groups"/>
    <property type="evidence" value="ECO:0007669"/>
    <property type="project" value="TreeGrafter"/>
</dbReference>
<proteinExistence type="predicted"/>
<feature type="domain" description="Bacterial sugar transferase" evidence="1">
    <location>
        <begin position="2"/>
        <end position="83"/>
    </location>
</feature>